<evidence type="ECO:0000313" key="1">
    <source>
        <dbReference type="EMBL" id="CAB4137391.1"/>
    </source>
</evidence>
<dbReference type="EMBL" id="LR796335">
    <property type="protein sequence ID" value="CAB4137391.1"/>
    <property type="molecule type" value="Genomic_DNA"/>
</dbReference>
<name>A0A6J5NVD4_9CAUD</name>
<accession>A0A6J5NVD4</accession>
<proteinExistence type="predicted"/>
<reference evidence="2" key="1">
    <citation type="submission" date="2020-04" db="EMBL/GenBank/DDBJ databases">
        <authorList>
            <person name="Chiriac C."/>
            <person name="Salcher M."/>
            <person name="Ghai R."/>
            <person name="Kavagutti S V."/>
        </authorList>
    </citation>
    <scope>NUCLEOTIDE SEQUENCE</scope>
</reference>
<protein>
    <submittedName>
        <fullName evidence="2">Uncharacterized protein</fullName>
    </submittedName>
</protein>
<dbReference type="EMBL" id="LR796704">
    <property type="protein sequence ID" value="CAB4161045.1"/>
    <property type="molecule type" value="Genomic_DNA"/>
</dbReference>
<organism evidence="2">
    <name type="scientific">uncultured Caudovirales phage</name>
    <dbReference type="NCBI Taxonomy" id="2100421"/>
    <lineage>
        <taxon>Viruses</taxon>
        <taxon>Duplodnaviria</taxon>
        <taxon>Heunggongvirae</taxon>
        <taxon>Uroviricota</taxon>
        <taxon>Caudoviricetes</taxon>
        <taxon>Peduoviridae</taxon>
        <taxon>Maltschvirus</taxon>
        <taxon>Maltschvirus maltsch</taxon>
    </lineage>
</organism>
<sequence>MLKTVGFPSTRTGDQTIVNGNLVIGTAGKGIDFSADPSAPGMTSELLDDYEEGTWTPTITSTSGALTSYTSSGFYTKVGRTVTVQAAFTITNPGTASGQATVAGYPFTSINSARLAGISPAREIDQTGVSTYIAQLANNAAQGSVSLNTGAGIVWGLNYTYAWSFTYQTP</sequence>
<gene>
    <name evidence="1" type="ORF">UFOVP320_30</name>
    <name evidence="2" type="ORF">UFOVP768_32</name>
</gene>
<evidence type="ECO:0000313" key="2">
    <source>
        <dbReference type="EMBL" id="CAB4161045.1"/>
    </source>
</evidence>